<evidence type="ECO:0000313" key="1">
    <source>
        <dbReference type="EMBL" id="AVO40833.1"/>
    </source>
</evidence>
<dbReference type="Proteomes" id="UP000239326">
    <property type="component" value="Chromosome"/>
</dbReference>
<reference evidence="1 2" key="1">
    <citation type="submission" date="2018-03" db="EMBL/GenBank/DDBJ databases">
        <title>Genome sequencing of Simplicispira sp.</title>
        <authorList>
            <person name="Kim S.-J."/>
            <person name="Heo J."/>
            <person name="Kwon S.-W."/>
        </authorList>
    </citation>
    <scope>NUCLEOTIDE SEQUENCE [LARGE SCALE GENOMIC DNA]</scope>
    <source>
        <strain evidence="1 2">SC1-8</strain>
    </source>
</reference>
<evidence type="ECO:0000313" key="2">
    <source>
        <dbReference type="Proteomes" id="UP000239326"/>
    </source>
</evidence>
<gene>
    <name evidence="1" type="ORF">C6571_05610</name>
</gene>
<proteinExistence type="predicted"/>
<dbReference type="AlphaFoldDB" id="A0A2S0MYQ7"/>
<protein>
    <submittedName>
        <fullName evidence="1">Uncharacterized protein</fullName>
    </submittedName>
</protein>
<dbReference type="KEGG" id="simp:C6571_05610"/>
<dbReference type="EMBL" id="CP027669">
    <property type="protein sequence ID" value="AVO40833.1"/>
    <property type="molecule type" value="Genomic_DNA"/>
</dbReference>
<accession>A0A2S0MYQ7</accession>
<keyword evidence="2" id="KW-1185">Reference proteome</keyword>
<organism evidence="1 2">
    <name type="scientific">Simplicispira suum</name>
    <dbReference type="NCBI Taxonomy" id="2109915"/>
    <lineage>
        <taxon>Bacteria</taxon>
        <taxon>Pseudomonadati</taxon>
        <taxon>Pseudomonadota</taxon>
        <taxon>Betaproteobacteria</taxon>
        <taxon>Burkholderiales</taxon>
        <taxon>Comamonadaceae</taxon>
        <taxon>Simplicispira</taxon>
    </lineage>
</organism>
<name>A0A2S0MYQ7_9BURK</name>
<sequence length="75" mass="8245">MPNTHTFPLPQCNPRVNAATGEFQSLQRHVRQCFRANGAWHSVRCKAETVDSFVGGRVVSMVVVAGSLLAVSAYW</sequence>